<dbReference type="Proteomes" id="UP000823485">
    <property type="component" value="Unassembled WGS sequence"/>
</dbReference>
<reference evidence="1 2" key="1">
    <citation type="submission" date="2021-01" db="EMBL/GenBank/DDBJ databases">
        <title>Genomic Encyclopedia of Type Strains, Phase IV (KMG-IV): sequencing the most valuable type-strain genomes for metagenomic binning, comparative biology and taxonomic classification.</title>
        <authorList>
            <person name="Goeker M."/>
        </authorList>
    </citation>
    <scope>NUCLEOTIDE SEQUENCE [LARGE SCALE GENOMIC DNA]</scope>
    <source>
        <strain evidence="1 2">DSM 105453</strain>
    </source>
</reference>
<protein>
    <submittedName>
        <fullName evidence="1">Uncharacterized protein</fullName>
    </submittedName>
</protein>
<keyword evidence="2" id="KW-1185">Reference proteome</keyword>
<comment type="caution">
    <text evidence="1">The sequence shown here is derived from an EMBL/GenBank/DDBJ whole genome shotgun (WGS) entry which is preliminary data.</text>
</comment>
<accession>A0ABS2R763</accession>
<evidence type="ECO:0000313" key="1">
    <source>
        <dbReference type="EMBL" id="MBM7715245.1"/>
    </source>
</evidence>
<name>A0ABS2R763_9BACI</name>
<dbReference type="EMBL" id="JAFBFH010000013">
    <property type="protein sequence ID" value="MBM7715245.1"/>
    <property type="molecule type" value="Genomic_DNA"/>
</dbReference>
<evidence type="ECO:0000313" key="2">
    <source>
        <dbReference type="Proteomes" id="UP000823485"/>
    </source>
</evidence>
<gene>
    <name evidence="1" type="ORF">JOC94_002232</name>
</gene>
<organism evidence="1 2">
    <name type="scientific">Siminovitchia thermophila</name>
    <dbReference type="NCBI Taxonomy" id="1245522"/>
    <lineage>
        <taxon>Bacteria</taxon>
        <taxon>Bacillati</taxon>
        <taxon>Bacillota</taxon>
        <taxon>Bacilli</taxon>
        <taxon>Bacillales</taxon>
        <taxon>Bacillaceae</taxon>
        <taxon>Siminovitchia</taxon>
    </lineage>
</organism>
<sequence>MTRIDLNVKDKCRAVGLAEKEHNKQIQAIERIYVKFTISYIFLQKKDHEK</sequence>
<proteinExistence type="predicted"/>
<dbReference type="RefSeq" id="WP_171973854.1">
    <property type="nucleotide sequence ID" value="NZ_JAFBFH010000013.1"/>
</dbReference>